<gene>
    <name evidence="13" type="ORF">MENT_LOCUS3116</name>
</gene>
<dbReference type="SUPFAM" id="SSF55804">
    <property type="entry name" value="Phoshotransferase/anion transport protein"/>
    <property type="match status" value="1"/>
</dbReference>
<dbReference type="Pfam" id="PF00955">
    <property type="entry name" value="HCO3_cotransp"/>
    <property type="match status" value="1"/>
</dbReference>
<dbReference type="GO" id="GO:0005886">
    <property type="term" value="C:plasma membrane"/>
    <property type="evidence" value="ECO:0007669"/>
    <property type="project" value="UniProtKB-SubCell"/>
</dbReference>
<comment type="subcellular location">
    <subcellularLocation>
        <location evidence="1">Cell membrane</location>
        <topology evidence="1">Multi-pass membrane protein</topology>
    </subcellularLocation>
    <subcellularLocation>
        <location evidence="9">Membrane</location>
        <topology evidence="9">Multi-pass membrane protein</topology>
    </subcellularLocation>
</comment>
<feature type="transmembrane region" description="Helical" evidence="9">
    <location>
        <begin position="705"/>
        <end position="729"/>
    </location>
</feature>
<feature type="domain" description="Bicarbonate transporter-like transmembrane" evidence="11">
    <location>
        <begin position="362"/>
        <end position="892"/>
    </location>
</feature>
<dbReference type="OrthoDB" id="1735926at2759"/>
<evidence type="ECO:0000259" key="11">
    <source>
        <dbReference type="Pfam" id="PF00955"/>
    </source>
</evidence>
<keyword evidence="7 9" id="KW-0406">Ion transport</keyword>
<feature type="domain" description="Band 3 cytoplasmic" evidence="12">
    <location>
        <begin position="30"/>
        <end position="293"/>
    </location>
</feature>
<dbReference type="PANTHER" id="PTHR11453:SF36">
    <property type="entry name" value="ANION EXCHANGE PROTEIN"/>
    <property type="match status" value="1"/>
</dbReference>
<comment type="caution">
    <text evidence="13">The sequence shown here is derived from an EMBL/GenBank/DDBJ whole genome shotgun (WGS) entry which is preliminary data.</text>
</comment>
<comment type="similarity">
    <text evidence="2 9">Belongs to the anion exchanger (TC 2.A.31) family.</text>
</comment>
<organism evidence="13 14">
    <name type="scientific">Meloidogyne enterolobii</name>
    <name type="common">Root-knot nematode worm</name>
    <name type="synonym">Meloidogyne mayaguensis</name>
    <dbReference type="NCBI Taxonomy" id="390850"/>
    <lineage>
        <taxon>Eukaryota</taxon>
        <taxon>Metazoa</taxon>
        <taxon>Ecdysozoa</taxon>
        <taxon>Nematoda</taxon>
        <taxon>Chromadorea</taxon>
        <taxon>Rhabditida</taxon>
        <taxon>Tylenchina</taxon>
        <taxon>Tylenchomorpha</taxon>
        <taxon>Tylenchoidea</taxon>
        <taxon>Meloidogynidae</taxon>
        <taxon>Meloidogyninae</taxon>
        <taxon>Meloidogyne</taxon>
    </lineage>
</organism>
<evidence type="ECO:0000256" key="2">
    <source>
        <dbReference type="ARBA" id="ARBA00010993"/>
    </source>
</evidence>
<dbReference type="PANTHER" id="PTHR11453">
    <property type="entry name" value="ANION EXCHANGE PROTEIN"/>
    <property type="match status" value="1"/>
</dbReference>
<dbReference type="Gene3D" id="1.10.287.570">
    <property type="entry name" value="Helical hairpin bin"/>
    <property type="match status" value="1"/>
</dbReference>
<evidence type="ECO:0000256" key="6">
    <source>
        <dbReference type="ARBA" id="ARBA00022989"/>
    </source>
</evidence>
<dbReference type="GO" id="GO:0008510">
    <property type="term" value="F:sodium:bicarbonate symporter activity"/>
    <property type="evidence" value="ECO:0007669"/>
    <property type="project" value="TreeGrafter"/>
</dbReference>
<dbReference type="GO" id="GO:0005452">
    <property type="term" value="F:solute:inorganic anion antiporter activity"/>
    <property type="evidence" value="ECO:0007669"/>
    <property type="project" value="InterPro"/>
</dbReference>
<evidence type="ECO:0000256" key="7">
    <source>
        <dbReference type="ARBA" id="ARBA00023065"/>
    </source>
</evidence>
<evidence type="ECO:0000313" key="14">
    <source>
        <dbReference type="Proteomes" id="UP000580250"/>
    </source>
</evidence>
<feature type="transmembrane region" description="Helical" evidence="9">
    <location>
        <begin position="791"/>
        <end position="813"/>
    </location>
</feature>
<keyword evidence="5 9" id="KW-0812">Transmembrane</keyword>
<feature type="transmembrane region" description="Helical" evidence="9">
    <location>
        <begin position="665"/>
        <end position="684"/>
    </location>
</feature>
<dbReference type="Proteomes" id="UP000580250">
    <property type="component" value="Unassembled WGS sequence"/>
</dbReference>
<dbReference type="Pfam" id="PF07565">
    <property type="entry name" value="Band_3_cyto"/>
    <property type="match status" value="1"/>
</dbReference>
<sequence>MLYLTTAFAEQEAAAEIGDGVMASNLQLVQQSLFWQQTTRWIKYEQCIEGGGTRFSRPYITLLSIAAILQVKNCLRRGLVLLDSSANTFVRVCDQLIEQWVIHGQLGSDEALQNLVKEILFAPKLHLVGGKMRRVYDGDGRLRRASFNDSIHSGHLSNSSYSSNSCAEEAGRIRSADERLLKKLAPNTESAAILIANVNALERPLSAFIRLKYPTMLYPEVPDHPVPVRFLFVLLNSMDNYPGETFRIGRAIGALLSDEVFQKVALHCEERNTLVDAVDEFLSQIVVIPPAKCSTEARWTRDEGADESAVRHVGMLYANFSHDDRLCSQAFYSEEFDSNKRISMAGQHTGLEAGQPTRTGQLFGGLVQDIRQKLPWFPSDFLDFFRGRLSQSLACTLVLFLANLSNIITFGAVMERSLHHQMASIENIICGALSGIVFGMFSGQPLNILSATGPTLIFERILYDFCTAKHWEFLPFRLYVGVWMTFYLLLLVATDASALAFATLISIVFIIQAFEKLFEISYEAPITRHPQEVLHSACHCIIQTEEWNSTLFKNLSVGVSRCVELGGEPQGLQCYFKPDVYMFSIILTCGTFLIAYSLNVFRHSRYFSFRVRNLISDFSVLIAIVSLTLTTYLIGLEVPSLKMPASIRPTMDRTWLVDATNIEDYTVALIAAFPALFYTILLVMDQQITAVIVNRRDNKLRKGCGYHLDLLIVAFLVLICSFLGLPFYVAATVLSVMHSLKQYVDCIVPGESQKFLGVKEQRLTAVFAHALIGCSVFLTPLNVPVPVLTGIFFYMGVVSLLGQQFVQRLALLFMPVKYQPDYIWLRSVPIKRVHTFTCIQLLSIGSLLAMKYSSSMLSMMFPMMLILTVLLRMFLLQRLFTRRELKSLDDELPSFRDVIRPMKIFRPTKYQKKQTKIKGAAEDEVLAKRREGDDEEECLEKKTTIPQKDEEV</sequence>
<dbReference type="Gene3D" id="3.40.930.10">
    <property type="entry name" value="Mannitol-specific EII, Chain A"/>
    <property type="match status" value="1"/>
</dbReference>
<evidence type="ECO:0000313" key="13">
    <source>
        <dbReference type="EMBL" id="CAD2130944.1"/>
    </source>
</evidence>
<evidence type="ECO:0000256" key="10">
    <source>
        <dbReference type="SAM" id="MobiDB-lite"/>
    </source>
</evidence>
<feature type="transmembrane region" description="Helical" evidence="9">
    <location>
        <begin position="856"/>
        <end position="876"/>
    </location>
</feature>
<dbReference type="InterPro" id="IPR011531">
    <property type="entry name" value="HCO3_transpt-like_TM_dom"/>
</dbReference>
<evidence type="ECO:0000256" key="4">
    <source>
        <dbReference type="ARBA" id="ARBA00022475"/>
    </source>
</evidence>
<dbReference type="InterPro" id="IPR013769">
    <property type="entry name" value="Band3_cytoplasmic_dom"/>
</dbReference>
<dbReference type="EMBL" id="CAJEWN010000010">
    <property type="protein sequence ID" value="CAD2130944.1"/>
    <property type="molecule type" value="Genomic_DNA"/>
</dbReference>
<comment type="caution">
    <text evidence="9">Lacks conserved residue(s) required for the propagation of feature annotation.</text>
</comment>
<dbReference type="InterPro" id="IPR016152">
    <property type="entry name" value="PTrfase/Anion_transptr"/>
</dbReference>
<feature type="transmembrane region" description="Helical" evidence="9">
    <location>
        <begin position="478"/>
        <end position="511"/>
    </location>
</feature>
<evidence type="ECO:0000256" key="8">
    <source>
        <dbReference type="ARBA" id="ARBA00023136"/>
    </source>
</evidence>
<feature type="region of interest" description="Disordered" evidence="10">
    <location>
        <begin position="928"/>
        <end position="952"/>
    </location>
</feature>
<dbReference type="AlphaFoldDB" id="A0A6V7TTU8"/>
<accession>A0A6V7TTU8</accession>
<dbReference type="InterPro" id="IPR003020">
    <property type="entry name" value="HCO3_transpt_euk"/>
</dbReference>
<dbReference type="NCBIfam" id="TIGR00834">
    <property type="entry name" value="ae"/>
    <property type="match status" value="1"/>
</dbReference>
<evidence type="ECO:0000256" key="1">
    <source>
        <dbReference type="ARBA" id="ARBA00004651"/>
    </source>
</evidence>
<protein>
    <recommendedName>
        <fullName evidence="9">Anion exchange protein</fullName>
    </recommendedName>
</protein>
<evidence type="ECO:0000259" key="12">
    <source>
        <dbReference type="Pfam" id="PF07565"/>
    </source>
</evidence>
<feature type="transmembrane region" description="Helical" evidence="9">
    <location>
        <begin position="389"/>
        <end position="413"/>
    </location>
</feature>
<evidence type="ECO:0000256" key="5">
    <source>
        <dbReference type="ARBA" id="ARBA00022692"/>
    </source>
</evidence>
<dbReference type="GO" id="GO:0008509">
    <property type="term" value="F:monoatomic anion transmembrane transporter activity"/>
    <property type="evidence" value="ECO:0007669"/>
    <property type="project" value="InterPro"/>
</dbReference>
<name>A0A6V7TTU8_MELEN</name>
<evidence type="ECO:0000256" key="9">
    <source>
        <dbReference type="RuleBase" id="RU362035"/>
    </source>
</evidence>
<keyword evidence="4" id="KW-1003">Cell membrane</keyword>
<feature type="transmembrane region" description="Helical" evidence="9">
    <location>
        <begin position="613"/>
        <end position="634"/>
    </location>
</feature>
<dbReference type="PRINTS" id="PR01231">
    <property type="entry name" value="HCO3TRNSPORT"/>
</dbReference>
<proteinExistence type="inferred from homology"/>
<feature type="compositionally biased region" description="Basic and acidic residues" evidence="10">
    <location>
        <begin position="939"/>
        <end position="952"/>
    </location>
</feature>
<dbReference type="GO" id="GO:0051453">
    <property type="term" value="P:regulation of intracellular pH"/>
    <property type="evidence" value="ECO:0007669"/>
    <property type="project" value="TreeGrafter"/>
</dbReference>
<keyword evidence="6 9" id="KW-1133">Transmembrane helix</keyword>
<keyword evidence="8 9" id="KW-0472">Membrane</keyword>
<keyword evidence="3 9" id="KW-0813">Transport</keyword>
<feature type="transmembrane region" description="Helical" evidence="9">
    <location>
        <begin position="580"/>
        <end position="601"/>
    </location>
</feature>
<reference evidence="13 14" key="1">
    <citation type="submission" date="2020-08" db="EMBL/GenBank/DDBJ databases">
        <authorList>
            <person name="Koutsovoulos G."/>
            <person name="Danchin GJ E."/>
        </authorList>
    </citation>
    <scope>NUCLEOTIDE SEQUENCE [LARGE SCALE GENOMIC DNA]</scope>
</reference>
<evidence type="ECO:0000256" key="3">
    <source>
        <dbReference type="ARBA" id="ARBA00022448"/>
    </source>
</evidence>
<feature type="transmembrane region" description="Helical" evidence="9">
    <location>
        <begin position="425"/>
        <end position="442"/>
    </location>
</feature>